<feature type="compositionally biased region" description="Polar residues" evidence="1">
    <location>
        <begin position="12"/>
        <end position="21"/>
    </location>
</feature>
<feature type="region of interest" description="Disordered" evidence="1">
    <location>
        <begin position="1"/>
        <end position="21"/>
    </location>
</feature>
<dbReference type="Proteomes" id="UP000054532">
    <property type="component" value="Unassembled WGS sequence"/>
</dbReference>
<accession>W2MTZ8</accession>
<evidence type="ECO:0000313" key="2">
    <source>
        <dbReference type="EMBL" id="ETM39786.1"/>
    </source>
</evidence>
<name>W2MTZ8_PHYNI</name>
<feature type="compositionally biased region" description="Basic residues" evidence="1">
    <location>
        <begin position="1"/>
        <end position="10"/>
    </location>
</feature>
<evidence type="ECO:0000256" key="1">
    <source>
        <dbReference type="SAM" id="MobiDB-lite"/>
    </source>
</evidence>
<dbReference type="EMBL" id="KI694465">
    <property type="protein sequence ID" value="ETM39786.1"/>
    <property type="molecule type" value="Genomic_DNA"/>
</dbReference>
<dbReference type="AlphaFoldDB" id="W2MTZ8"/>
<protein>
    <submittedName>
        <fullName evidence="2">Uncharacterized protein</fullName>
    </submittedName>
</protein>
<proteinExistence type="predicted"/>
<organism evidence="2">
    <name type="scientific">Phytophthora nicotianae</name>
    <name type="common">Potato buckeye rot agent</name>
    <name type="synonym">Phytophthora parasitica</name>
    <dbReference type="NCBI Taxonomy" id="4792"/>
    <lineage>
        <taxon>Eukaryota</taxon>
        <taxon>Sar</taxon>
        <taxon>Stramenopiles</taxon>
        <taxon>Oomycota</taxon>
        <taxon>Peronosporomycetes</taxon>
        <taxon>Peronosporales</taxon>
        <taxon>Peronosporaceae</taxon>
        <taxon>Phytophthora</taxon>
    </lineage>
</organism>
<sequence>MQLHLRRIRKSQMLQHPSQTQQESLPIRPLLLLCKRQSPLFTWPQVIPTAPQFLQPHLHHPQYQRNSLQTMTTRRHRLGPRIRSPVIPAVQVALRPPKALHQERQLHQTRQYQLFSRR</sequence>
<reference evidence="2" key="1">
    <citation type="submission" date="2013-11" db="EMBL/GenBank/DDBJ databases">
        <title>The Genome Sequence of Phytophthora parasitica IAC_01/95.</title>
        <authorList>
            <consortium name="The Broad Institute Genomics Platform"/>
            <person name="Russ C."/>
            <person name="Tyler B."/>
            <person name="Panabieres F."/>
            <person name="Shan W."/>
            <person name="Tripathy S."/>
            <person name="Grunwald N."/>
            <person name="Machado M."/>
            <person name="Johnson C.S."/>
            <person name="Arredondo F."/>
            <person name="Hong C."/>
            <person name="Coffey M."/>
            <person name="Young S.K."/>
            <person name="Zeng Q."/>
            <person name="Gargeya S."/>
            <person name="Fitzgerald M."/>
            <person name="Abouelleil A."/>
            <person name="Alvarado L."/>
            <person name="Chapman S.B."/>
            <person name="Gainer-Dewar J."/>
            <person name="Goldberg J."/>
            <person name="Griggs A."/>
            <person name="Gujja S."/>
            <person name="Hansen M."/>
            <person name="Howarth C."/>
            <person name="Imamovic A."/>
            <person name="Ireland A."/>
            <person name="Larimer J."/>
            <person name="McCowan C."/>
            <person name="Murphy C."/>
            <person name="Pearson M."/>
            <person name="Poon T.W."/>
            <person name="Priest M."/>
            <person name="Roberts A."/>
            <person name="Saif S."/>
            <person name="Shea T."/>
            <person name="Sykes S."/>
            <person name="Wortman J."/>
            <person name="Nusbaum C."/>
            <person name="Birren B."/>
        </authorList>
    </citation>
    <scope>NUCLEOTIDE SEQUENCE [LARGE SCALE GENOMIC DNA]</scope>
    <source>
        <strain evidence="2">IAC_01/95</strain>
    </source>
</reference>
<gene>
    <name evidence="2" type="ORF">L914_14080</name>
</gene>